<sequence>MLTKLLASIGIGSARVDLEVAGTAVPLGGILNGAIRIQGGNVEQRVNGIYINLVLSSAYRAGDQTRNIRRTIGTVRVGEEMVVRPGEERVYPVSFQIPFGLPISRGRTRYFLQTGLDIPQAIDPVDHDPIQIVPNREFKMFFEALKALGFREKRGSGDYNGRFQEFEYRPTTYFVRELDEIEVYPVAGERELEVVMQIDKKARGLFGSLLDELDLDERFVRFTIPYSEMDSVNGLAGMLRNIIEREYRKII</sequence>
<gene>
    <name evidence="1" type="ORF">SAMN02745218_00337</name>
</gene>
<dbReference type="PANTHER" id="PTHR40053">
    <property type="entry name" value="SPORULATION-CONTROL PROTEIN SPO0M"/>
    <property type="match status" value="1"/>
</dbReference>
<dbReference type="Proteomes" id="UP000184196">
    <property type="component" value="Unassembled WGS sequence"/>
</dbReference>
<dbReference type="EMBL" id="FQUW01000005">
    <property type="protein sequence ID" value="SHE45385.1"/>
    <property type="molecule type" value="Genomic_DNA"/>
</dbReference>
<evidence type="ECO:0000313" key="1">
    <source>
        <dbReference type="EMBL" id="SHE45385.1"/>
    </source>
</evidence>
<dbReference type="OrthoDB" id="2351239at2"/>
<dbReference type="InterPro" id="IPR009776">
    <property type="entry name" value="Spore_0_M"/>
</dbReference>
<dbReference type="AlphaFoldDB" id="A0A1M4TLV1"/>
<accession>A0A1M4TLV1</accession>
<dbReference type="RefSeq" id="WP_073162671.1">
    <property type="nucleotide sequence ID" value="NZ_FQUW01000005.1"/>
</dbReference>
<dbReference type="Pfam" id="PF07070">
    <property type="entry name" value="Spo0M"/>
    <property type="match status" value="1"/>
</dbReference>
<keyword evidence="2" id="KW-1185">Reference proteome</keyword>
<name>A0A1M4TLV1_9FIRM</name>
<evidence type="ECO:0000313" key="2">
    <source>
        <dbReference type="Proteomes" id="UP000184196"/>
    </source>
</evidence>
<protein>
    <submittedName>
        <fullName evidence="1">Sporulation-control protein</fullName>
    </submittedName>
</protein>
<dbReference type="PANTHER" id="PTHR40053:SF1">
    <property type="entry name" value="SPORULATION-CONTROL PROTEIN SPO0M"/>
    <property type="match status" value="1"/>
</dbReference>
<reference evidence="2" key="1">
    <citation type="submission" date="2016-11" db="EMBL/GenBank/DDBJ databases">
        <authorList>
            <person name="Varghese N."/>
            <person name="Submissions S."/>
        </authorList>
    </citation>
    <scope>NUCLEOTIDE SEQUENCE [LARGE SCALE GENOMIC DNA]</scope>
    <source>
        <strain evidence="2">DSM 11792</strain>
    </source>
</reference>
<organism evidence="1 2">
    <name type="scientific">Desulfofundulus australicus DSM 11792</name>
    <dbReference type="NCBI Taxonomy" id="1121425"/>
    <lineage>
        <taxon>Bacteria</taxon>
        <taxon>Bacillati</taxon>
        <taxon>Bacillota</taxon>
        <taxon>Clostridia</taxon>
        <taxon>Eubacteriales</taxon>
        <taxon>Peptococcaceae</taxon>
        <taxon>Desulfofundulus</taxon>
    </lineage>
</organism>
<proteinExistence type="predicted"/>